<evidence type="ECO:0000313" key="3">
    <source>
        <dbReference type="EMBL" id="AUX33216.1"/>
    </source>
</evidence>
<dbReference type="AlphaFoldDB" id="A0A4P2QT24"/>
<feature type="compositionally biased region" description="Basic and acidic residues" evidence="1">
    <location>
        <begin position="94"/>
        <end position="113"/>
    </location>
</feature>
<gene>
    <name evidence="2" type="ORF">SOCE836_053130</name>
    <name evidence="3" type="ORF">SOCE836_053700</name>
</gene>
<proteinExistence type="predicted"/>
<dbReference type="RefSeq" id="WP_129576626.1">
    <property type="nucleotide sequence ID" value="NZ_CP012672.1"/>
</dbReference>
<name>A0A4P2QT24_SORCE</name>
<dbReference type="Proteomes" id="UP000295497">
    <property type="component" value="Chromosome"/>
</dbReference>
<sequence length="570" mass="58414">MELVAKLDDQISEPAAAAAAAQEGLAQATKAADAQLRALDSTQQKAARRSQLQAKAFSPKAYQQQILAERELAGAKEKALQQLGLGLSQREKEEAAAKKAAEEERKRERDAARKRASSGIGGLASQAKSLALALGAVAGVSGALGLAKVAIGYQGMARLQVISYQAGLQIRSLFRGVDSRPLERAYLQFTKLFSLSTTTGQAVSKGLTRGFNGLFSAIEKAEPYVSGFIRGMVLGALKVEGAWLAARIWLFPLTDALEDATGKVDGVKVAAYAGVVAVGLLAAKGTGILSVGSAALTASKGLTLLAARGTAAGFAATGAAAPWLAFAAAIGAVVAAGYQLSKLMDEWDTDVMLRALGIGGGESDADRMNRQFDEEAAARRKAGKKSLVREVDQLPAAAGPRMAGDAWMDTRSQALIDGKKTGAAMGAGIVTGLKSKEAEVAAAGGALAAAADRGVRSAADIHSPSRLFRKEARYMGQGAELGLKDSAKGVQMAAAESLVPSPRAAAAPSSGGAAGGAPASVTLYFMGDINVGAGVDRQEVRESFDEAMTAMLQQVGVMLGAPRAEVPSAG</sequence>
<dbReference type="EMBL" id="CP012672">
    <property type="protein sequence ID" value="AUX33216.1"/>
    <property type="molecule type" value="Genomic_DNA"/>
</dbReference>
<reference evidence="3 4" key="1">
    <citation type="submission" date="2015-09" db="EMBL/GenBank/DDBJ databases">
        <title>Sorangium comparison.</title>
        <authorList>
            <person name="Zaburannyi N."/>
            <person name="Bunk B."/>
            <person name="Overmann J."/>
            <person name="Mueller R."/>
        </authorList>
    </citation>
    <scope>NUCLEOTIDE SEQUENCE [LARGE SCALE GENOMIC DNA]</scope>
    <source>
        <strain evidence="3 4">So ce836</strain>
    </source>
</reference>
<accession>A0A4P2QT24</accession>
<protein>
    <submittedName>
        <fullName evidence="3">Uncharacterized protein</fullName>
    </submittedName>
</protein>
<dbReference type="EMBL" id="CP012672">
    <property type="protein sequence ID" value="AUX33159.1"/>
    <property type="molecule type" value="Genomic_DNA"/>
</dbReference>
<organism evidence="3 4">
    <name type="scientific">Sorangium cellulosum</name>
    <name type="common">Polyangium cellulosum</name>
    <dbReference type="NCBI Taxonomy" id="56"/>
    <lineage>
        <taxon>Bacteria</taxon>
        <taxon>Pseudomonadati</taxon>
        <taxon>Myxococcota</taxon>
        <taxon>Polyangia</taxon>
        <taxon>Polyangiales</taxon>
        <taxon>Polyangiaceae</taxon>
        <taxon>Sorangium</taxon>
    </lineage>
</organism>
<evidence type="ECO:0000256" key="1">
    <source>
        <dbReference type="SAM" id="MobiDB-lite"/>
    </source>
</evidence>
<feature type="region of interest" description="Disordered" evidence="1">
    <location>
        <begin position="94"/>
        <end position="118"/>
    </location>
</feature>
<evidence type="ECO:0000313" key="2">
    <source>
        <dbReference type="EMBL" id="AUX33159.1"/>
    </source>
</evidence>
<evidence type="ECO:0000313" key="4">
    <source>
        <dbReference type="Proteomes" id="UP000295497"/>
    </source>
</evidence>